<keyword evidence="4" id="KW-0472">Membrane</keyword>
<gene>
    <name evidence="8" type="ORF">DGD08_03035</name>
</gene>
<dbReference type="SUPFAM" id="SSF48452">
    <property type="entry name" value="TPR-like"/>
    <property type="match status" value="1"/>
</dbReference>
<sequence length="487" mass="51757">MTTTNHSGVSRMTSKTTRTIGALSLASLSLAACSKDTLNITNPNFPTVAGASADPQALQLQATGLLRQNRGNTGTYIGDLGRFGRESYNYTPAEGRNTSAYLIGLSGQNKLDPAGFAIGSWAGPYGNLRDVFNFKNTVAASSLTEPQKRAALGFAKTMEGIELLYVIATRDTLGAVLQINQNATEIAPFVSRDSTYKYILAKLDEAQADLVAAGTTAFPFTFHGGYAGFNTPATYIRFNRAFAARAAAYYATSGGGAAAWARARTALDASFINTSATTAAQYNVGVFHPYAAAPDVNNPFNVSTNTTLYAHMSIDADAPLKADGTKDNRFLAKIGTRPQGVAPQGLGIPSTLGFNMYPTISSSIPLIRNEELILLRAEILLATGDKAGAITMINNIRVNSGGLAPTTLTASSSDADVLTEILLQKRYSLLYEGHRWVDMRRYGRLNQLPLDITTGVNAHFVARVQPIPQTECLQRVGKTGALAGPGC</sequence>
<evidence type="ECO:0000256" key="6">
    <source>
        <dbReference type="SAM" id="SignalP"/>
    </source>
</evidence>
<dbReference type="CDD" id="cd08977">
    <property type="entry name" value="SusD"/>
    <property type="match status" value="1"/>
</dbReference>
<proteinExistence type="inferred from homology"/>
<dbReference type="Pfam" id="PF07980">
    <property type="entry name" value="SusD_RagB"/>
    <property type="match status" value="1"/>
</dbReference>
<evidence type="ECO:0000259" key="7">
    <source>
        <dbReference type="Pfam" id="PF07980"/>
    </source>
</evidence>
<evidence type="ECO:0000256" key="5">
    <source>
        <dbReference type="ARBA" id="ARBA00023237"/>
    </source>
</evidence>
<comment type="caution">
    <text evidence="8">The sequence shown here is derived from an EMBL/GenBank/DDBJ whole genome shotgun (WGS) entry which is preliminary data.</text>
</comment>
<feature type="signal peptide" evidence="6">
    <location>
        <begin position="1"/>
        <end position="31"/>
    </location>
</feature>
<dbReference type="Gene3D" id="1.25.40.390">
    <property type="match status" value="1"/>
</dbReference>
<evidence type="ECO:0000256" key="1">
    <source>
        <dbReference type="ARBA" id="ARBA00004442"/>
    </source>
</evidence>
<keyword evidence="3 6" id="KW-0732">Signal</keyword>
<dbReference type="GO" id="GO:0009279">
    <property type="term" value="C:cell outer membrane"/>
    <property type="evidence" value="ECO:0007669"/>
    <property type="project" value="UniProtKB-SubCell"/>
</dbReference>
<keyword evidence="5" id="KW-0998">Cell outer membrane</keyword>
<organism evidence="8 9">
    <name type="scientific">Gemmatimonas aurantiaca</name>
    <dbReference type="NCBI Taxonomy" id="173480"/>
    <lineage>
        <taxon>Bacteria</taxon>
        <taxon>Pseudomonadati</taxon>
        <taxon>Gemmatimonadota</taxon>
        <taxon>Gemmatimonadia</taxon>
        <taxon>Gemmatimonadales</taxon>
        <taxon>Gemmatimonadaceae</taxon>
        <taxon>Gemmatimonas</taxon>
    </lineage>
</organism>
<dbReference type="InterPro" id="IPR011990">
    <property type="entry name" value="TPR-like_helical_dom_sf"/>
</dbReference>
<feature type="domain" description="RagB/SusD" evidence="7">
    <location>
        <begin position="361"/>
        <end position="443"/>
    </location>
</feature>
<evidence type="ECO:0000313" key="9">
    <source>
        <dbReference type="Proteomes" id="UP000264071"/>
    </source>
</evidence>
<dbReference type="AlphaFoldDB" id="A0A3D4V686"/>
<protein>
    <submittedName>
        <fullName evidence="8">RagB/SusD family nutrient uptake outer membrane protein</fullName>
    </submittedName>
</protein>
<comment type="subcellular location">
    <subcellularLocation>
        <location evidence="1">Cell outer membrane</location>
    </subcellularLocation>
</comment>
<evidence type="ECO:0000256" key="4">
    <source>
        <dbReference type="ARBA" id="ARBA00023136"/>
    </source>
</evidence>
<name>A0A3D4V686_9BACT</name>
<dbReference type="Proteomes" id="UP000264071">
    <property type="component" value="Unassembled WGS sequence"/>
</dbReference>
<dbReference type="EMBL" id="DPIY01000004">
    <property type="protein sequence ID" value="HCT56168.1"/>
    <property type="molecule type" value="Genomic_DNA"/>
</dbReference>
<evidence type="ECO:0000313" key="8">
    <source>
        <dbReference type="EMBL" id="HCT56168.1"/>
    </source>
</evidence>
<evidence type="ECO:0000256" key="3">
    <source>
        <dbReference type="ARBA" id="ARBA00022729"/>
    </source>
</evidence>
<comment type="similarity">
    <text evidence="2">Belongs to the SusD family.</text>
</comment>
<reference evidence="8 9" key="1">
    <citation type="journal article" date="2018" name="Nat. Biotechnol.">
        <title>A standardized bacterial taxonomy based on genome phylogeny substantially revises the tree of life.</title>
        <authorList>
            <person name="Parks D.H."/>
            <person name="Chuvochina M."/>
            <person name="Waite D.W."/>
            <person name="Rinke C."/>
            <person name="Skarshewski A."/>
            <person name="Chaumeil P.A."/>
            <person name="Hugenholtz P."/>
        </authorList>
    </citation>
    <scope>NUCLEOTIDE SEQUENCE [LARGE SCALE GENOMIC DNA]</scope>
    <source>
        <strain evidence="8">UBA8844</strain>
    </source>
</reference>
<evidence type="ECO:0000256" key="2">
    <source>
        <dbReference type="ARBA" id="ARBA00006275"/>
    </source>
</evidence>
<dbReference type="InterPro" id="IPR012944">
    <property type="entry name" value="SusD_RagB_dom"/>
</dbReference>
<accession>A0A3D4V686</accession>
<feature type="chain" id="PRO_5017614370" evidence="6">
    <location>
        <begin position="32"/>
        <end position="487"/>
    </location>
</feature>